<evidence type="ECO:0000313" key="2">
    <source>
        <dbReference type="EMBL" id="MCL6678039.1"/>
    </source>
</evidence>
<reference evidence="2" key="1">
    <citation type="submission" date="2022-05" db="EMBL/GenBank/DDBJ databases">
        <authorList>
            <person name="Jo J.-H."/>
            <person name="Im W.-T."/>
        </authorList>
    </citation>
    <scope>NUCLEOTIDE SEQUENCE</scope>
    <source>
        <strain evidence="2">RG327</strain>
    </source>
</reference>
<dbReference type="InterPro" id="IPR013216">
    <property type="entry name" value="Methyltransf_11"/>
</dbReference>
<dbReference type="InterPro" id="IPR029063">
    <property type="entry name" value="SAM-dependent_MTases_sf"/>
</dbReference>
<comment type="caution">
    <text evidence="2">The sequence shown here is derived from an EMBL/GenBank/DDBJ whole genome shotgun (WGS) entry which is preliminary data.</text>
</comment>
<keyword evidence="2" id="KW-0489">Methyltransferase</keyword>
<keyword evidence="3" id="KW-1185">Reference proteome</keyword>
<dbReference type="Pfam" id="PF08241">
    <property type="entry name" value="Methyltransf_11"/>
    <property type="match status" value="1"/>
</dbReference>
<keyword evidence="2" id="KW-0808">Transferase</keyword>
<organism evidence="2 3">
    <name type="scientific">Sphingomonas anseongensis</name>
    <dbReference type="NCBI Taxonomy" id="2908207"/>
    <lineage>
        <taxon>Bacteria</taxon>
        <taxon>Pseudomonadati</taxon>
        <taxon>Pseudomonadota</taxon>
        <taxon>Alphaproteobacteria</taxon>
        <taxon>Sphingomonadales</taxon>
        <taxon>Sphingomonadaceae</taxon>
        <taxon>Sphingomonas</taxon>
    </lineage>
</organism>
<gene>
    <name evidence="2" type="ORF">LZ519_01715</name>
</gene>
<dbReference type="EMBL" id="JAMGBC010000001">
    <property type="protein sequence ID" value="MCL6678039.1"/>
    <property type="molecule type" value="Genomic_DNA"/>
</dbReference>
<dbReference type="RefSeq" id="WP_249867015.1">
    <property type="nucleotide sequence ID" value="NZ_JAMGBC010000001.1"/>
</dbReference>
<feature type="domain" description="Methyltransferase type 11" evidence="1">
    <location>
        <begin position="56"/>
        <end position="147"/>
    </location>
</feature>
<dbReference type="PANTHER" id="PTHR43591">
    <property type="entry name" value="METHYLTRANSFERASE"/>
    <property type="match status" value="1"/>
</dbReference>
<sequence length="284" mass="31947">MNASDNIDEVTVAGFGKEWAAYDQTRFRGEEYQRAFESYFSIFPFSELPANAEGFDLGCGSGRWAAGVAPRVGQLHCIDPANEALEVARRRLAKAGNVDFYLASVSEIPLPDDSQDFGYSLGVLHHVPDTARAMKDCVRKLKPGAPFLVYIYYDVSNRPGWFRALWSVSDGIRRVICRLPFGPRKVVTSILAGIVYWPLARASLVVESMGKNPSNMPLSSYRHMSFYTMRTDALDRFGTSLEHRFSREEIRQMMADAGLEDIHFRTSEPYWIACGKRRSDATSS</sequence>
<proteinExistence type="predicted"/>
<evidence type="ECO:0000259" key="1">
    <source>
        <dbReference type="Pfam" id="PF08241"/>
    </source>
</evidence>
<accession>A0ABT0RCS7</accession>
<name>A0ABT0RCS7_9SPHN</name>
<dbReference type="Gene3D" id="3.40.50.150">
    <property type="entry name" value="Vaccinia Virus protein VP39"/>
    <property type="match status" value="1"/>
</dbReference>
<dbReference type="SUPFAM" id="SSF53335">
    <property type="entry name" value="S-adenosyl-L-methionine-dependent methyltransferases"/>
    <property type="match status" value="1"/>
</dbReference>
<protein>
    <submittedName>
        <fullName evidence="2">Class I SAM-dependent methyltransferase</fullName>
    </submittedName>
</protein>
<dbReference type="CDD" id="cd02440">
    <property type="entry name" value="AdoMet_MTases"/>
    <property type="match status" value="1"/>
</dbReference>
<dbReference type="GO" id="GO:0008168">
    <property type="term" value="F:methyltransferase activity"/>
    <property type="evidence" value="ECO:0007669"/>
    <property type="project" value="UniProtKB-KW"/>
</dbReference>
<evidence type="ECO:0000313" key="3">
    <source>
        <dbReference type="Proteomes" id="UP001165343"/>
    </source>
</evidence>
<dbReference type="GO" id="GO:0032259">
    <property type="term" value="P:methylation"/>
    <property type="evidence" value="ECO:0007669"/>
    <property type="project" value="UniProtKB-KW"/>
</dbReference>
<dbReference type="Proteomes" id="UP001165343">
    <property type="component" value="Unassembled WGS sequence"/>
</dbReference>